<proteinExistence type="predicted"/>
<accession>A0A8S5QE47</accession>
<evidence type="ECO:0000313" key="1">
    <source>
        <dbReference type="EMBL" id="DAE16804.1"/>
    </source>
</evidence>
<organism evidence="1">
    <name type="scientific">Siphoviridae sp. ctVii20</name>
    <dbReference type="NCBI Taxonomy" id="2825533"/>
    <lineage>
        <taxon>Viruses</taxon>
        <taxon>Duplodnaviria</taxon>
        <taxon>Heunggongvirae</taxon>
        <taxon>Uroviricota</taxon>
        <taxon>Caudoviricetes</taxon>
    </lineage>
</organism>
<protein>
    <submittedName>
        <fullName evidence="1">Uncharacterized protein</fullName>
    </submittedName>
</protein>
<name>A0A8S5QE47_9CAUD</name>
<sequence length="86" mass="9487">MQADRGIGEVVLMNGILGLKKTIAAITRKQKASKTESTIQRGKVSGDFVYTKGRSYPYEIAVDVNIKDGMYVWCEIYKNTAVIVGV</sequence>
<dbReference type="EMBL" id="BK015631">
    <property type="protein sequence ID" value="DAE16804.1"/>
    <property type="molecule type" value="Genomic_DNA"/>
</dbReference>
<reference evidence="1" key="1">
    <citation type="journal article" date="2021" name="Proc. Natl. Acad. Sci. U.S.A.">
        <title>A Catalog of Tens of Thousands of Viruses from Human Metagenomes Reveals Hidden Associations with Chronic Diseases.</title>
        <authorList>
            <person name="Tisza M.J."/>
            <person name="Buck C.B."/>
        </authorList>
    </citation>
    <scope>NUCLEOTIDE SEQUENCE</scope>
    <source>
        <strain evidence="1">CtVii20</strain>
    </source>
</reference>